<evidence type="ECO:0000313" key="2">
    <source>
        <dbReference type="EMBL" id="GMI46984.1"/>
    </source>
</evidence>
<dbReference type="InterPro" id="IPR050600">
    <property type="entry name" value="SETD3_SETD6_MTase"/>
</dbReference>
<proteinExistence type="predicted"/>
<dbReference type="OrthoDB" id="341421at2759"/>
<dbReference type="SUPFAM" id="SSF82199">
    <property type="entry name" value="SET domain"/>
    <property type="match status" value="1"/>
</dbReference>
<protein>
    <recommendedName>
        <fullName evidence="4">SET domain-containing protein</fullName>
    </recommendedName>
</protein>
<dbReference type="Gene3D" id="3.90.1410.10">
    <property type="entry name" value="set domain protein methyltransferase, domain 1"/>
    <property type="match status" value="1"/>
</dbReference>
<feature type="compositionally biased region" description="Acidic residues" evidence="1">
    <location>
        <begin position="387"/>
        <end position="396"/>
    </location>
</feature>
<evidence type="ECO:0008006" key="4">
    <source>
        <dbReference type="Google" id="ProtNLM"/>
    </source>
</evidence>
<accession>A0A9W7GLA1</accession>
<feature type="compositionally biased region" description="Basic and acidic residues" evidence="1">
    <location>
        <begin position="397"/>
        <end position="416"/>
    </location>
</feature>
<organism evidence="2 3">
    <name type="scientific">Triparma columacea</name>
    <dbReference type="NCBI Taxonomy" id="722753"/>
    <lineage>
        <taxon>Eukaryota</taxon>
        <taxon>Sar</taxon>
        <taxon>Stramenopiles</taxon>
        <taxon>Ochrophyta</taxon>
        <taxon>Bolidophyceae</taxon>
        <taxon>Parmales</taxon>
        <taxon>Triparmaceae</taxon>
        <taxon>Triparma</taxon>
    </lineage>
</organism>
<dbReference type="AlphaFoldDB" id="A0A9W7GLA1"/>
<dbReference type="Proteomes" id="UP001165065">
    <property type="component" value="Unassembled WGS sequence"/>
</dbReference>
<comment type="caution">
    <text evidence="2">The sequence shown here is derived from an EMBL/GenBank/DDBJ whole genome shotgun (WGS) entry which is preliminary data.</text>
</comment>
<name>A0A9W7GLA1_9STRA</name>
<reference evidence="3" key="1">
    <citation type="journal article" date="2023" name="Commun. Biol.">
        <title>Genome analysis of Parmales, the sister group of diatoms, reveals the evolutionary specialization of diatoms from phago-mixotrophs to photoautotrophs.</title>
        <authorList>
            <person name="Ban H."/>
            <person name="Sato S."/>
            <person name="Yoshikawa S."/>
            <person name="Yamada K."/>
            <person name="Nakamura Y."/>
            <person name="Ichinomiya M."/>
            <person name="Sato N."/>
            <person name="Blanc-Mathieu R."/>
            <person name="Endo H."/>
            <person name="Kuwata A."/>
            <person name="Ogata H."/>
        </authorList>
    </citation>
    <scope>NUCLEOTIDE SEQUENCE [LARGE SCALE GENOMIC DNA]</scope>
</reference>
<dbReference type="GO" id="GO:0016279">
    <property type="term" value="F:protein-lysine N-methyltransferase activity"/>
    <property type="evidence" value="ECO:0007669"/>
    <property type="project" value="TreeGrafter"/>
</dbReference>
<dbReference type="EMBL" id="BRYA01000322">
    <property type="protein sequence ID" value="GMI46984.1"/>
    <property type="molecule type" value="Genomic_DNA"/>
</dbReference>
<dbReference type="PANTHER" id="PTHR13271">
    <property type="entry name" value="UNCHARACTERIZED PUTATIVE METHYLTRANSFERASE"/>
    <property type="match status" value="1"/>
</dbReference>
<gene>
    <name evidence="2" type="ORF">TrCOL_g11113</name>
</gene>
<keyword evidence="3" id="KW-1185">Reference proteome</keyword>
<feature type="region of interest" description="Disordered" evidence="1">
    <location>
        <begin position="382"/>
        <end position="416"/>
    </location>
</feature>
<evidence type="ECO:0000256" key="1">
    <source>
        <dbReference type="SAM" id="MobiDB-lite"/>
    </source>
</evidence>
<dbReference type="InterPro" id="IPR046341">
    <property type="entry name" value="SET_dom_sf"/>
</dbReference>
<sequence>MSAQDSYCAYIISVVREIYDASTVPSRACFMWYVAALREGGVDVGVGGGGEGEEGRGGKGAYVQSIIGVNQAGCSWGLGGDGETAENKDTAEEGDDIIKGTNLEDSVRRMNLDCRVWYDRIKEAISKGGKALPIVSWETWDWANGVYHSRGFPSHLVSDSPSSGSVCSSEDYCGCLIPVMDLTNHVMGEEVEWRRAEGGVELRAGGQGIKAGEPIPNNYGPKSNAQFYRSYGFTIPSNPHDTYPLLISFLPPTSGLGSESRKVTLGPFDVNRSSSGKQFPIGIWKAMDDPIGYHEYLKKREGKEEDEEEGEVEIYGDTVALLRDVLKDRLKPFLLTRSRDDEVVEGGGGKGGREGYRRWCGAVYRVGQREVLEDAVDTLEIMGGEEGREEEEEGEKEVEKGEEGRMTKKARRQSEE</sequence>
<evidence type="ECO:0000313" key="3">
    <source>
        <dbReference type="Proteomes" id="UP001165065"/>
    </source>
</evidence>